<dbReference type="EMBL" id="QRTC01000009">
    <property type="protein sequence ID" value="RGQ42862.1"/>
    <property type="molecule type" value="Genomic_DNA"/>
</dbReference>
<feature type="domain" description="DUF3854" evidence="1">
    <location>
        <begin position="279"/>
        <end position="373"/>
    </location>
</feature>
<evidence type="ECO:0000313" key="3">
    <source>
        <dbReference type="Proteomes" id="UP000284751"/>
    </source>
</evidence>
<dbReference type="SUPFAM" id="SSF57783">
    <property type="entry name" value="Zinc beta-ribbon"/>
    <property type="match status" value="1"/>
</dbReference>
<gene>
    <name evidence="2" type="ORF">DWY99_04000</name>
</gene>
<dbReference type="Pfam" id="PF12965">
    <property type="entry name" value="DUF3854"/>
    <property type="match status" value="1"/>
</dbReference>
<proteinExistence type="predicted"/>
<name>A0A412AZ74_9FIRM</name>
<dbReference type="Proteomes" id="UP000284751">
    <property type="component" value="Unassembled WGS sequence"/>
</dbReference>
<reference evidence="2 3" key="1">
    <citation type="submission" date="2018-08" db="EMBL/GenBank/DDBJ databases">
        <title>A genome reference for cultivated species of the human gut microbiota.</title>
        <authorList>
            <person name="Zou Y."/>
            <person name="Xue W."/>
            <person name="Luo G."/>
        </authorList>
    </citation>
    <scope>NUCLEOTIDE SEQUENCE [LARGE SCALE GENOMIC DNA]</scope>
    <source>
        <strain evidence="2 3">AF28-26</strain>
    </source>
</reference>
<dbReference type="GO" id="GO:0006260">
    <property type="term" value="P:DNA replication"/>
    <property type="evidence" value="ECO:0007669"/>
    <property type="project" value="InterPro"/>
</dbReference>
<protein>
    <submittedName>
        <fullName evidence="2">DUF3854 domain-containing protein</fullName>
    </submittedName>
</protein>
<dbReference type="InterPro" id="IPR036977">
    <property type="entry name" value="DNA_primase_Znf_CHC2"/>
</dbReference>
<sequence length="386" mass="44332">MAEKKYVYIDVVDTALLCGLDVKPGTLGNNEVQARCPYCGDYKYRMYLSRQPEKSTFWCHNCGTGGNAVTLYADFNPGGRRLTTKEAYLELLDHPQVHTGESPYEHDRYIPEPIRPLHERSQIYLELLSLLTLEEKHRQNLLRRGLSDEIIRGNMYRSIPTNWKQRRQAVEQLASRYDLSGMPGFYTRNFRWDLSSCRYSGILIPVCDKDSRIQGLQLRLDEPPPKTITLPDGTKATKKGERFRWLSTGGMSNGKKFYENGTGISSYIHVVGDLSCDTLHITEGAMKADIASFLSGGELFIGLTGVQNTRYLEDVVRQLKPKRILECVDMDCRTNPHVQRAQAKIRAICTPLCEEYRLFTWPVEQKGIDDYLLFEKLKREHLYRAA</sequence>
<evidence type="ECO:0000313" key="2">
    <source>
        <dbReference type="EMBL" id="RGQ42862.1"/>
    </source>
</evidence>
<dbReference type="AlphaFoldDB" id="A0A412AZ74"/>
<comment type="caution">
    <text evidence="2">The sequence shown here is derived from an EMBL/GenBank/DDBJ whole genome shotgun (WGS) entry which is preliminary data.</text>
</comment>
<dbReference type="GO" id="GO:0003677">
    <property type="term" value="F:DNA binding"/>
    <property type="evidence" value="ECO:0007669"/>
    <property type="project" value="InterPro"/>
</dbReference>
<accession>A0A412AZ74</accession>
<organism evidence="2 3">
    <name type="scientific">[Clostridium] leptum</name>
    <dbReference type="NCBI Taxonomy" id="1535"/>
    <lineage>
        <taxon>Bacteria</taxon>
        <taxon>Bacillati</taxon>
        <taxon>Bacillota</taxon>
        <taxon>Clostridia</taxon>
        <taxon>Eubacteriales</taxon>
        <taxon>Oscillospiraceae</taxon>
        <taxon>Oscillospiraceae incertae sedis</taxon>
    </lineage>
</organism>
<evidence type="ECO:0000259" key="1">
    <source>
        <dbReference type="Pfam" id="PF12965"/>
    </source>
</evidence>
<dbReference type="Gene3D" id="3.90.580.10">
    <property type="entry name" value="Zinc finger, CHC2-type domain"/>
    <property type="match status" value="1"/>
</dbReference>
<dbReference type="InterPro" id="IPR024385">
    <property type="entry name" value="DUF3854"/>
</dbReference>
<dbReference type="GO" id="GO:0008270">
    <property type="term" value="F:zinc ion binding"/>
    <property type="evidence" value="ECO:0007669"/>
    <property type="project" value="InterPro"/>
</dbReference>